<dbReference type="SMART" id="SM00054">
    <property type="entry name" value="EFh"/>
    <property type="match status" value="4"/>
</dbReference>
<dbReference type="PANTHER" id="PTHR34524:SF6">
    <property type="entry name" value="CALCYPHOSINE LIKE"/>
    <property type="match status" value="1"/>
</dbReference>
<dbReference type="InterPro" id="IPR051581">
    <property type="entry name" value="Ca-bind"/>
</dbReference>
<accession>A0A0G2HBP2</accession>
<evidence type="ECO:0000259" key="4">
    <source>
        <dbReference type="PROSITE" id="PS50222"/>
    </source>
</evidence>
<dbReference type="CDD" id="cd00051">
    <property type="entry name" value="EFh"/>
    <property type="match status" value="1"/>
</dbReference>
<feature type="domain" description="EF-hand" evidence="4">
    <location>
        <begin position="125"/>
        <end position="151"/>
    </location>
</feature>
<dbReference type="GO" id="GO:0005509">
    <property type="term" value="F:calcium ion binding"/>
    <property type="evidence" value="ECO:0007669"/>
    <property type="project" value="InterPro"/>
</dbReference>
<dbReference type="PROSITE" id="PS00018">
    <property type="entry name" value="EF_HAND_1"/>
    <property type="match status" value="3"/>
</dbReference>
<feature type="domain" description="EF-hand" evidence="4">
    <location>
        <begin position="58"/>
        <end position="93"/>
    </location>
</feature>
<dbReference type="Gene3D" id="1.10.238.10">
    <property type="entry name" value="EF-hand"/>
    <property type="match status" value="2"/>
</dbReference>
<proteinExistence type="predicted"/>
<keyword evidence="2" id="KW-0677">Repeat</keyword>
<evidence type="ECO:0000313" key="5">
    <source>
        <dbReference type="EMBL" id="KKY32618.1"/>
    </source>
</evidence>
<evidence type="ECO:0000313" key="6">
    <source>
        <dbReference type="Proteomes" id="UP000034680"/>
    </source>
</evidence>
<dbReference type="PROSITE" id="PS50222">
    <property type="entry name" value="EF_HAND_2"/>
    <property type="match status" value="3"/>
</dbReference>
<dbReference type="InterPro" id="IPR011992">
    <property type="entry name" value="EF-hand-dom_pair"/>
</dbReference>
<evidence type="ECO:0000256" key="1">
    <source>
        <dbReference type="ARBA" id="ARBA00022723"/>
    </source>
</evidence>
<dbReference type="AlphaFoldDB" id="A0A0G2HBP2"/>
<dbReference type="PANTHER" id="PTHR34524">
    <property type="entry name" value="CALCYPHOSIN"/>
    <property type="match status" value="1"/>
</dbReference>
<dbReference type="InterPro" id="IPR018247">
    <property type="entry name" value="EF_Hand_1_Ca_BS"/>
</dbReference>
<gene>
    <name evidence="5" type="ORF">UCDDA912_g07421</name>
</gene>
<evidence type="ECO:0000256" key="3">
    <source>
        <dbReference type="ARBA" id="ARBA00022837"/>
    </source>
</evidence>
<comment type="caution">
    <text evidence="5">The sequence shown here is derived from an EMBL/GenBank/DDBJ whole genome shotgun (WGS) entry which is preliminary data.</text>
</comment>
<keyword evidence="3" id="KW-0106">Calcium</keyword>
<dbReference type="SUPFAM" id="SSF47473">
    <property type="entry name" value="EF-hand"/>
    <property type="match status" value="1"/>
</dbReference>
<organism evidence="5 6">
    <name type="scientific">Diaporthe ampelina</name>
    <dbReference type="NCBI Taxonomy" id="1214573"/>
    <lineage>
        <taxon>Eukaryota</taxon>
        <taxon>Fungi</taxon>
        <taxon>Dikarya</taxon>
        <taxon>Ascomycota</taxon>
        <taxon>Pezizomycotina</taxon>
        <taxon>Sordariomycetes</taxon>
        <taxon>Sordariomycetidae</taxon>
        <taxon>Diaporthales</taxon>
        <taxon>Diaporthaceae</taxon>
        <taxon>Diaporthe</taxon>
    </lineage>
</organism>
<feature type="domain" description="EF-hand" evidence="4">
    <location>
        <begin position="94"/>
        <end position="124"/>
    </location>
</feature>
<dbReference type="OrthoDB" id="270584at2759"/>
<reference evidence="5 6" key="2">
    <citation type="submission" date="2015-05" db="EMBL/GenBank/DDBJ databases">
        <authorList>
            <person name="Morales-Cruz A."/>
            <person name="Amrine K.C."/>
            <person name="Cantu D."/>
        </authorList>
    </citation>
    <scope>NUCLEOTIDE SEQUENCE [LARGE SCALE GENOMIC DNA]</scope>
    <source>
        <strain evidence="5">DA912</strain>
    </source>
</reference>
<keyword evidence="1" id="KW-0479">Metal-binding</keyword>
<dbReference type="InterPro" id="IPR002048">
    <property type="entry name" value="EF_hand_dom"/>
</dbReference>
<dbReference type="EMBL" id="LCUC01000296">
    <property type="protein sequence ID" value="KKY32618.1"/>
    <property type="molecule type" value="Genomic_DNA"/>
</dbReference>
<protein>
    <submittedName>
        <fullName evidence="5">Putative calcium dependent mitochondrial carrier protein</fullName>
    </submittedName>
</protein>
<dbReference type="Proteomes" id="UP000034680">
    <property type="component" value="Unassembled WGS sequence"/>
</dbReference>
<name>A0A0G2HBP2_9PEZI</name>
<evidence type="ECO:0000256" key="2">
    <source>
        <dbReference type="ARBA" id="ARBA00022737"/>
    </source>
</evidence>
<sequence>MKITEVVKDFEMRMEESQNQRDNRVEDLWKKLDPHGTGELDLKGLQKGLRRIDHPLKNADDLLGEVVRLVDTNRDGKIQYEEFRVFVEAAERQLLRLFKSIDHNHDGKVGRDELSVAFQKAGLSVPKRRLSGFFEEVDMNHDGFISFDEWR</sequence>
<dbReference type="Pfam" id="PF13499">
    <property type="entry name" value="EF-hand_7"/>
    <property type="match status" value="2"/>
</dbReference>
<keyword evidence="6" id="KW-1185">Reference proteome</keyword>
<reference evidence="5 6" key="1">
    <citation type="submission" date="2015-05" db="EMBL/GenBank/DDBJ databases">
        <title>Distinctive expansion of gene families associated with plant cell wall degradation and secondary metabolism in the genomes of grapevine trunk pathogens.</title>
        <authorList>
            <person name="Lawrence D.P."/>
            <person name="Travadon R."/>
            <person name="Rolshausen P.E."/>
            <person name="Baumgartner K."/>
        </authorList>
    </citation>
    <scope>NUCLEOTIDE SEQUENCE [LARGE SCALE GENOMIC DNA]</scope>
    <source>
        <strain evidence="5">DA912</strain>
    </source>
</reference>
<dbReference type="STRING" id="1214573.A0A0G2HBP2"/>